<gene>
    <name evidence="10" type="primary">ehrD</name>
    <name evidence="10" type="ORF">DGMP_28610</name>
</gene>
<feature type="transmembrane region" description="Helical" evidence="8">
    <location>
        <begin position="6"/>
        <end position="23"/>
    </location>
</feature>
<dbReference type="PANTHER" id="PTHR42682:SF5">
    <property type="entry name" value="HYDROGENASE-4 COMPONENT F"/>
    <property type="match status" value="1"/>
</dbReference>
<dbReference type="Pfam" id="PF00361">
    <property type="entry name" value="Proton_antipo_M"/>
    <property type="match status" value="1"/>
</dbReference>
<dbReference type="GO" id="GO:0005886">
    <property type="term" value="C:plasma membrane"/>
    <property type="evidence" value="ECO:0007669"/>
    <property type="project" value="UniProtKB-SubCell"/>
</dbReference>
<dbReference type="PANTHER" id="PTHR42682">
    <property type="entry name" value="HYDROGENASE-4 COMPONENT F"/>
    <property type="match status" value="1"/>
</dbReference>
<feature type="transmembrane region" description="Helical" evidence="8">
    <location>
        <begin position="28"/>
        <end position="45"/>
    </location>
</feature>
<proteinExistence type="predicted"/>
<evidence type="ECO:0000256" key="6">
    <source>
        <dbReference type="ARBA" id="ARBA00023136"/>
    </source>
</evidence>
<keyword evidence="6 8" id="KW-0472">Membrane</keyword>
<evidence type="ECO:0000256" key="7">
    <source>
        <dbReference type="RuleBase" id="RU000320"/>
    </source>
</evidence>
<feature type="transmembrane region" description="Helical" evidence="8">
    <location>
        <begin position="115"/>
        <end position="135"/>
    </location>
</feature>
<feature type="transmembrane region" description="Helical" evidence="8">
    <location>
        <begin position="445"/>
        <end position="462"/>
    </location>
</feature>
<dbReference type="InterPro" id="IPR052175">
    <property type="entry name" value="ComplexI-like_HydComp"/>
</dbReference>
<reference evidence="10" key="1">
    <citation type="submission" date="2020-09" db="EMBL/GenBank/DDBJ databases">
        <title>Desulfogranum mesoprofundum gen. nov., sp. nov., a novel mesophilic, sulfate-reducing chemolithoautotroph isolated from a deep-sea hydrothermal vent chimney in the Suiyo Seamount.</title>
        <authorList>
            <person name="Hashimoto Y."/>
            <person name="Nakagawa S."/>
        </authorList>
    </citation>
    <scope>NUCLEOTIDE SEQUENCE</scope>
    <source>
        <strain evidence="10">KT2</strain>
    </source>
</reference>
<feature type="transmembrane region" description="Helical" evidence="8">
    <location>
        <begin position="261"/>
        <end position="281"/>
    </location>
</feature>
<evidence type="ECO:0000256" key="4">
    <source>
        <dbReference type="ARBA" id="ARBA00022989"/>
    </source>
</evidence>
<organism evidence="10 11">
    <name type="scientific">Desulfomarina profundi</name>
    <dbReference type="NCBI Taxonomy" id="2772557"/>
    <lineage>
        <taxon>Bacteria</taxon>
        <taxon>Pseudomonadati</taxon>
        <taxon>Thermodesulfobacteriota</taxon>
        <taxon>Desulfobulbia</taxon>
        <taxon>Desulfobulbales</taxon>
        <taxon>Desulfobulbaceae</taxon>
        <taxon>Desulfomarina</taxon>
    </lineage>
</organism>
<evidence type="ECO:0000256" key="5">
    <source>
        <dbReference type="ARBA" id="ARBA00023002"/>
    </source>
</evidence>
<dbReference type="Proteomes" id="UP000826725">
    <property type="component" value="Chromosome"/>
</dbReference>
<name>A0A8D5FN51_9BACT</name>
<evidence type="ECO:0000313" key="11">
    <source>
        <dbReference type="Proteomes" id="UP000826725"/>
    </source>
</evidence>
<dbReference type="AlphaFoldDB" id="A0A8D5FN51"/>
<accession>A0A8D5FN51</accession>
<dbReference type="KEGG" id="dbk:DGMP_28610"/>
<feature type="transmembrane region" description="Helical" evidence="8">
    <location>
        <begin position="147"/>
        <end position="169"/>
    </location>
</feature>
<dbReference type="GO" id="GO:0016491">
    <property type="term" value="F:oxidoreductase activity"/>
    <property type="evidence" value="ECO:0007669"/>
    <property type="project" value="UniProtKB-KW"/>
</dbReference>
<feature type="transmembrane region" description="Helical" evidence="8">
    <location>
        <begin position="193"/>
        <end position="212"/>
    </location>
</feature>
<evidence type="ECO:0000256" key="1">
    <source>
        <dbReference type="ARBA" id="ARBA00004651"/>
    </source>
</evidence>
<feature type="transmembrane region" description="Helical" evidence="8">
    <location>
        <begin position="60"/>
        <end position="80"/>
    </location>
</feature>
<keyword evidence="4 8" id="KW-1133">Transmembrane helix</keyword>
<feature type="transmembrane region" description="Helical" evidence="8">
    <location>
        <begin position="92"/>
        <end position="109"/>
    </location>
</feature>
<feature type="transmembrane region" description="Helical" evidence="8">
    <location>
        <begin position="301"/>
        <end position="321"/>
    </location>
</feature>
<protein>
    <submittedName>
        <fullName evidence="10">Hydrogenase</fullName>
    </submittedName>
</protein>
<evidence type="ECO:0000256" key="2">
    <source>
        <dbReference type="ARBA" id="ARBA00022475"/>
    </source>
</evidence>
<keyword evidence="5" id="KW-0560">Oxidoreductase</keyword>
<comment type="subcellular location">
    <subcellularLocation>
        <location evidence="1">Cell membrane</location>
        <topology evidence="1">Multi-pass membrane protein</topology>
    </subcellularLocation>
    <subcellularLocation>
        <location evidence="7">Membrane</location>
        <topology evidence="7">Multi-pass membrane protein</topology>
    </subcellularLocation>
</comment>
<dbReference type="EMBL" id="AP024086">
    <property type="protein sequence ID" value="BCL62168.1"/>
    <property type="molecule type" value="Genomic_DNA"/>
</dbReference>
<evidence type="ECO:0000313" key="10">
    <source>
        <dbReference type="EMBL" id="BCL62168.1"/>
    </source>
</evidence>
<feature type="transmembrane region" description="Helical" evidence="8">
    <location>
        <begin position="360"/>
        <end position="385"/>
    </location>
</feature>
<evidence type="ECO:0000256" key="3">
    <source>
        <dbReference type="ARBA" id="ARBA00022692"/>
    </source>
</evidence>
<sequence length="482" mass="52532">MLELIFLLPLLTGIISLFLPLNIGRPMLLIVALLHVQLSIMGWLGKLPVYNADFFSPQPAGMLVLLVTSFIFFWISLYTVRYIKETGMENKPVFLGCMLLFLGTMSMVTLADHPIVLWIAIEATTLVSAPLIFLHRSKEALEATWKYVLICSVGIALALLGCFFITLSIDIADVDIPLTFASLNQVAGQLDPIWLKAGFIFILIGFGTKMGLAPLHTWLPDAHSQAPSSASALLSGALLNCAFLGIYKTHTLMVLAGLGDFSGKLLVGFGLISMLVAGIFIMRQSDYKRMLAYSSIENMGVIAFGVGIGGFALYGAILHMIHHSLIKSSLFLSAGNIMRGFGSKAVKEVGGLIKYLPKTFLSFFAGFIGIAGLPPFGLFLSELFILIGTFQAHKPVAAFLFGFSLLLVIAGAAKIVMKMSFSDKPAWQNPMTQPQQRNETFMRTFPPYVLLLASLVLCIWMPDRLYTTIANTIQIIGGTING</sequence>
<keyword evidence="3 7" id="KW-0812">Transmembrane</keyword>
<evidence type="ECO:0000256" key="8">
    <source>
        <dbReference type="SAM" id="Phobius"/>
    </source>
</evidence>
<keyword evidence="11" id="KW-1185">Reference proteome</keyword>
<keyword evidence="2" id="KW-1003">Cell membrane</keyword>
<feature type="transmembrane region" description="Helical" evidence="8">
    <location>
        <begin position="397"/>
        <end position="417"/>
    </location>
</feature>
<feature type="transmembrane region" description="Helical" evidence="8">
    <location>
        <begin position="232"/>
        <end position="249"/>
    </location>
</feature>
<dbReference type="InterPro" id="IPR001750">
    <property type="entry name" value="ND/Mrp_TM"/>
</dbReference>
<dbReference type="RefSeq" id="WP_228854555.1">
    <property type="nucleotide sequence ID" value="NZ_AP024086.1"/>
</dbReference>
<evidence type="ECO:0000259" key="9">
    <source>
        <dbReference type="Pfam" id="PF00361"/>
    </source>
</evidence>
<feature type="domain" description="NADH:quinone oxidoreductase/Mrp antiporter transmembrane" evidence="9">
    <location>
        <begin position="113"/>
        <end position="404"/>
    </location>
</feature>